<dbReference type="Gene3D" id="4.10.640.10">
    <property type="entry name" value="Ribosomal protein S18"/>
    <property type="match status" value="1"/>
</dbReference>
<dbReference type="InParanoid" id="E2ALL9"/>
<dbReference type="GO" id="GO:0070181">
    <property type="term" value="F:small ribosomal subunit rRNA binding"/>
    <property type="evidence" value="ECO:0007669"/>
    <property type="project" value="TreeGrafter"/>
</dbReference>
<reference evidence="3 4" key="1">
    <citation type="journal article" date="2010" name="Science">
        <title>Genomic comparison of the ants Camponotus floridanus and Harpegnathos saltator.</title>
        <authorList>
            <person name="Bonasio R."/>
            <person name="Zhang G."/>
            <person name="Ye C."/>
            <person name="Mutti N.S."/>
            <person name="Fang X."/>
            <person name="Qin N."/>
            <person name="Donahue G."/>
            <person name="Yang P."/>
            <person name="Li Q."/>
            <person name="Li C."/>
            <person name="Zhang P."/>
            <person name="Huang Z."/>
            <person name="Berger S.L."/>
            <person name="Reinberg D."/>
            <person name="Wang J."/>
            <person name="Liebig J."/>
        </authorList>
    </citation>
    <scope>NUCLEOTIDE SEQUENCE [LARGE SCALE GENOMIC DNA]</scope>
    <source>
        <strain evidence="4">C129</strain>
    </source>
</reference>
<evidence type="ECO:0000256" key="1">
    <source>
        <dbReference type="ARBA" id="ARBA00022980"/>
    </source>
</evidence>
<evidence type="ECO:0000313" key="3">
    <source>
        <dbReference type="EMBL" id="EFN65628.1"/>
    </source>
</evidence>
<dbReference type="AlphaFoldDB" id="E2ALL9"/>
<evidence type="ECO:0000313" key="4">
    <source>
        <dbReference type="Proteomes" id="UP000000311"/>
    </source>
</evidence>
<dbReference type="GO" id="GO:0003735">
    <property type="term" value="F:structural constituent of ribosome"/>
    <property type="evidence" value="ECO:0007669"/>
    <property type="project" value="InterPro"/>
</dbReference>
<dbReference type="OrthoDB" id="10054543at2759"/>
<sequence length="160" mass="18689">MAFLCRYIKQIGKSLITFEPTRNISLSATTCLREITEKKENNVLTIEAHYVPHKKEHLQLKLDSKACSLCATKLNVKHTDVLILSQFLRSDGCMLPRRVTRLCDVQQKRVTALVAMAQKAGLMPNLTPKSSKKNPKRRRDWKKFNMYFDEKTIKNRYRNY</sequence>
<dbReference type="Pfam" id="PF01084">
    <property type="entry name" value="Ribosomal_S18"/>
    <property type="match status" value="1"/>
</dbReference>
<dbReference type="SUPFAM" id="SSF46911">
    <property type="entry name" value="Ribosomal protein S18"/>
    <property type="match status" value="1"/>
</dbReference>
<dbReference type="FunCoup" id="E2ALL9">
    <property type="interactions" value="210"/>
</dbReference>
<gene>
    <name evidence="3" type="ORF">EAG_10885</name>
</gene>
<dbReference type="Proteomes" id="UP000000311">
    <property type="component" value="Unassembled WGS sequence"/>
</dbReference>
<dbReference type="GO" id="GO:0005763">
    <property type="term" value="C:mitochondrial small ribosomal subunit"/>
    <property type="evidence" value="ECO:0007669"/>
    <property type="project" value="TreeGrafter"/>
</dbReference>
<dbReference type="GO" id="GO:0032543">
    <property type="term" value="P:mitochondrial translation"/>
    <property type="evidence" value="ECO:0007669"/>
    <property type="project" value="TreeGrafter"/>
</dbReference>
<proteinExistence type="predicted"/>
<keyword evidence="1 3" id="KW-0689">Ribosomal protein</keyword>
<evidence type="ECO:0000256" key="2">
    <source>
        <dbReference type="ARBA" id="ARBA00023274"/>
    </source>
</evidence>
<protein>
    <submittedName>
        <fullName evidence="3">28S ribosomal protein S18a, mitochondrial</fullName>
    </submittedName>
</protein>
<dbReference type="OMA" id="ACQTKFC"/>
<name>E2ALL9_CAMFO</name>
<organism evidence="4">
    <name type="scientific">Camponotus floridanus</name>
    <name type="common">Florida carpenter ant</name>
    <dbReference type="NCBI Taxonomy" id="104421"/>
    <lineage>
        <taxon>Eukaryota</taxon>
        <taxon>Metazoa</taxon>
        <taxon>Ecdysozoa</taxon>
        <taxon>Arthropoda</taxon>
        <taxon>Hexapoda</taxon>
        <taxon>Insecta</taxon>
        <taxon>Pterygota</taxon>
        <taxon>Neoptera</taxon>
        <taxon>Endopterygota</taxon>
        <taxon>Hymenoptera</taxon>
        <taxon>Apocrita</taxon>
        <taxon>Aculeata</taxon>
        <taxon>Formicoidea</taxon>
        <taxon>Formicidae</taxon>
        <taxon>Formicinae</taxon>
        <taxon>Camponotus</taxon>
    </lineage>
</organism>
<dbReference type="STRING" id="104421.E2ALL9"/>
<dbReference type="PANTHER" id="PTHR13479">
    <property type="entry name" value="30S RIBOSOMAL PROTEIN S18"/>
    <property type="match status" value="1"/>
</dbReference>
<dbReference type="PANTHER" id="PTHR13479:SF66">
    <property type="entry name" value="LARGE RIBOSOMAL SUBUNIT PROTEIN ML66"/>
    <property type="match status" value="1"/>
</dbReference>
<keyword evidence="4" id="KW-1185">Reference proteome</keyword>
<keyword evidence="2" id="KW-0687">Ribonucleoprotein</keyword>
<dbReference type="InterPro" id="IPR001648">
    <property type="entry name" value="Ribosomal_bS18"/>
</dbReference>
<accession>E2ALL9</accession>
<dbReference type="EMBL" id="GL440609">
    <property type="protein sequence ID" value="EFN65628.1"/>
    <property type="molecule type" value="Genomic_DNA"/>
</dbReference>
<dbReference type="InterPro" id="IPR036870">
    <property type="entry name" value="Ribosomal_bS18_sf"/>
</dbReference>